<organism evidence="1">
    <name type="scientific">Methylobacterium bullatum</name>
    <dbReference type="NCBI Taxonomy" id="570505"/>
    <lineage>
        <taxon>Bacteria</taxon>
        <taxon>Pseudomonadati</taxon>
        <taxon>Pseudomonadota</taxon>
        <taxon>Alphaproteobacteria</taxon>
        <taxon>Hyphomicrobiales</taxon>
        <taxon>Methylobacteriaceae</taxon>
        <taxon>Methylobacterium</taxon>
    </lineage>
</organism>
<dbReference type="EMBL" id="LR743504">
    <property type="protein sequence ID" value="CAA2105833.1"/>
    <property type="molecule type" value="Genomic_DNA"/>
</dbReference>
<accession>A0A679JDI7</accession>
<evidence type="ECO:0000313" key="1">
    <source>
        <dbReference type="EMBL" id="CAA2105833.1"/>
    </source>
</evidence>
<protein>
    <submittedName>
        <fullName evidence="1">Uncharacterized protein</fullName>
    </submittedName>
</protein>
<reference evidence="1" key="1">
    <citation type="submission" date="2019-12" db="EMBL/GenBank/DDBJ databases">
        <authorList>
            <person name="Cremers G."/>
        </authorList>
    </citation>
    <scope>NUCLEOTIDE SEQUENCE</scope>
    <source>
        <strain evidence="1">Mbul1</strain>
    </source>
</reference>
<sequence>MTLKAARKILLEHDESREALLKEAFADNDEWISDWIVDFSRHVIDLYGWPTGFFAQDLAGIAWTNGEL</sequence>
<gene>
    <name evidence="1" type="ORF">MBUL_03387</name>
</gene>
<dbReference type="AlphaFoldDB" id="A0A679JDI7"/>
<name>A0A679JDI7_9HYPH</name>
<proteinExistence type="predicted"/>